<proteinExistence type="predicted"/>
<organism evidence="1 2">
    <name type="scientific">Chilo suppressalis</name>
    <name type="common">Asiatic rice borer moth</name>
    <dbReference type="NCBI Taxonomy" id="168631"/>
    <lineage>
        <taxon>Eukaryota</taxon>
        <taxon>Metazoa</taxon>
        <taxon>Ecdysozoa</taxon>
        <taxon>Arthropoda</taxon>
        <taxon>Hexapoda</taxon>
        <taxon>Insecta</taxon>
        <taxon>Pterygota</taxon>
        <taxon>Neoptera</taxon>
        <taxon>Endopterygota</taxon>
        <taxon>Lepidoptera</taxon>
        <taxon>Glossata</taxon>
        <taxon>Ditrysia</taxon>
        <taxon>Pyraloidea</taxon>
        <taxon>Crambidae</taxon>
        <taxon>Crambinae</taxon>
        <taxon>Chilo</taxon>
    </lineage>
</organism>
<accession>A0ABN8ARW8</accession>
<evidence type="ECO:0000313" key="2">
    <source>
        <dbReference type="Proteomes" id="UP001153292"/>
    </source>
</evidence>
<sequence>MYEAYPENCLWLNILRCFRKFPDLYYTKPSQNPSDIGNFPRDYYLSTSLKLHMGGKRFSTDEEVKQEVEKWTKVLARNNFEEGIKKLIPRFTTCVEK</sequence>
<dbReference type="Gene3D" id="3.30.420.10">
    <property type="entry name" value="Ribonuclease H-like superfamily/Ribonuclease H"/>
    <property type="match status" value="1"/>
</dbReference>
<reference evidence="1" key="1">
    <citation type="submission" date="2021-12" db="EMBL/GenBank/DDBJ databases">
        <authorList>
            <person name="King R."/>
        </authorList>
    </citation>
    <scope>NUCLEOTIDE SEQUENCE</scope>
</reference>
<name>A0ABN8ARW8_CHISP</name>
<keyword evidence="2" id="KW-1185">Reference proteome</keyword>
<dbReference type="EMBL" id="OU963904">
    <property type="protein sequence ID" value="CAH0398476.1"/>
    <property type="molecule type" value="Genomic_DNA"/>
</dbReference>
<dbReference type="Proteomes" id="UP001153292">
    <property type="component" value="Chromosome 11"/>
</dbReference>
<dbReference type="InterPro" id="IPR036397">
    <property type="entry name" value="RNaseH_sf"/>
</dbReference>
<protein>
    <submittedName>
        <fullName evidence="1">Uncharacterized protein</fullName>
    </submittedName>
</protein>
<gene>
    <name evidence="1" type="ORF">CHILSU_LOCUS1597</name>
</gene>
<evidence type="ECO:0000313" key="1">
    <source>
        <dbReference type="EMBL" id="CAH0398476.1"/>
    </source>
</evidence>